<protein>
    <recommendedName>
        <fullName evidence="1">GST C-terminal domain-containing protein</fullName>
    </recommendedName>
</protein>
<dbReference type="OMA" id="RERHGWC"/>
<dbReference type="GeneID" id="7441726"/>
<reference evidence="2 3" key="1">
    <citation type="journal article" date="2004" name="Science">
        <title>The genome of the diatom Thalassiosira pseudonana: ecology, evolution, and metabolism.</title>
        <authorList>
            <person name="Armbrust E.V."/>
            <person name="Berges J.A."/>
            <person name="Bowler C."/>
            <person name="Green B.R."/>
            <person name="Martinez D."/>
            <person name="Putnam N.H."/>
            <person name="Zhou S."/>
            <person name="Allen A.E."/>
            <person name="Apt K.E."/>
            <person name="Bechner M."/>
            <person name="Brzezinski M.A."/>
            <person name="Chaal B.K."/>
            <person name="Chiovitti A."/>
            <person name="Davis A.K."/>
            <person name="Demarest M.S."/>
            <person name="Detter J.C."/>
            <person name="Glavina T."/>
            <person name="Goodstein D."/>
            <person name="Hadi M.Z."/>
            <person name="Hellsten U."/>
            <person name="Hildebrand M."/>
            <person name="Jenkins B.D."/>
            <person name="Jurka J."/>
            <person name="Kapitonov V.V."/>
            <person name="Kroger N."/>
            <person name="Lau W.W."/>
            <person name="Lane T.W."/>
            <person name="Larimer F.W."/>
            <person name="Lippmeier J.C."/>
            <person name="Lucas S."/>
            <person name="Medina M."/>
            <person name="Montsant A."/>
            <person name="Obornik M."/>
            <person name="Parker M.S."/>
            <person name="Palenik B."/>
            <person name="Pazour G.J."/>
            <person name="Richardson P.M."/>
            <person name="Rynearson T.A."/>
            <person name="Saito M.A."/>
            <person name="Schwartz D.C."/>
            <person name="Thamatrakoln K."/>
            <person name="Valentin K."/>
            <person name="Vardi A."/>
            <person name="Wilkerson F.P."/>
            <person name="Rokhsar D.S."/>
        </authorList>
    </citation>
    <scope>NUCLEOTIDE SEQUENCE [LARGE SCALE GENOMIC DNA]</scope>
    <source>
        <strain evidence="2 3">CCMP1335</strain>
    </source>
</reference>
<feature type="domain" description="GST C-terminal" evidence="1">
    <location>
        <begin position="98"/>
        <end position="266"/>
    </location>
</feature>
<dbReference type="PROSITE" id="PS50405">
    <property type="entry name" value="GST_CTER"/>
    <property type="match status" value="1"/>
</dbReference>
<dbReference type="PANTHER" id="PTHR43968">
    <property type="match status" value="1"/>
</dbReference>
<dbReference type="InterPro" id="IPR036282">
    <property type="entry name" value="Glutathione-S-Trfase_C_sf"/>
</dbReference>
<dbReference type="CDD" id="cd00570">
    <property type="entry name" value="GST_N_family"/>
    <property type="match status" value="1"/>
</dbReference>
<dbReference type="Gene3D" id="3.40.30.10">
    <property type="entry name" value="Glutaredoxin"/>
    <property type="match status" value="1"/>
</dbReference>
<dbReference type="SUPFAM" id="SSF47616">
    <property type="entry name" value="GST C-terminal domain-like"/>
    <property type="match status" value="1"/>
</dbReference>
<dbReference type="InterPro" id="IPR010987">
    <property type="entry name" value="Glutathione-S-Trfase_C-like"/>
</dbReference>
<dbReference type="InterPro" id="IPR050983">
    <property type="entry name" value="GST_Omega/HSP26"/>
</dbReference>
<name>B8BWY6_THAPS</name>
<dbReference type="STRING" id="35128.B8BWY6"/>
<dbReference type="InterPro" id="IPR004045">
    <property type="entry name" value="Glutathione_S-Trfase_N"/>
</dbReference>
<gene>
    <name evidence="2" type="ORF">THAPSDRAFT_3149</name>
</gene>
<organism evidence="2 3">
    <name type="scientific">Thalassiosira pseudonana</name>
    <name type="common">Marine diatom</name>
    <name type="synonym">Cyclotella nana</name>
    <dbReference type="NCBI Taxonomy" id="35128"/>
    <lineage>
        <taxon>Eukaryota</taxon>
        <taxon>Sar</taxon>
        <taxon>Stramenopiles</taxon>
        <taxon>Ochrophyta</taxon>
        <taxon>Bacillariophyta</taxon>
        <taxon>Coscinodiscophyceae</taxon>
        <taxon>Thalassiosirophycidae</taxon>
        <taxon>Thalassiosirales</taxon>
        <taxon>Thalassiosiraceae</taxon>
        <taxon>Thalassiosira</taxon>
    </lineage>
</organism>
<dbReference type="GO" id="GO:0005737">
    <property type="term" value="C:cytoplasm"/>
    <property type="evidence" value="ECO:0000318"/>
    <property type="project" value="GO_Central"/>
</dbReference>
<dbReference type="HOGENOM" id="CLU_584639_0_0_1"/>
<dbReference type="eggNOG" id="KOG0406">
    <property type="taxonomic scope" value="Eukaryota"/>
</dbReference>
<accession>B8BWY6</accession>
<dbReference type="PaxDb" id="35128-Thaps3149"/>
<dbReference type="SUPFAM" id="SSF52833">
    <property type="entry name" value="Thioredoxin-like"/>
    <property type="match status" value="1"/>
</dbReference>
<dbReference type="AlphaFoldDB" id="B8BWY6"/>
<reference evidence="2 3" key="2">
    <citation type="journal article" date="2008" name="Nature">
        <title>The Phaeodactylum genome reveals the evolutionary history of diatom genomes.</title>
        <authorList>
            <person name="Bowler C."/>
            <person name="Allen A.E."/>
            <person name="Badger J.H."/>
            <person name="Grimwood J."/>
            <person name="Jabbari K."/>
            <person name="Kuo A."/>
            <person name="Maheswari U."/>
            <person name="Martens C."/>
            <person name="Maumus F."/>
            <person name="Otillar R.P."/>
            <person name="Rayko E."/>
            <person name="Salamov A."/>
            <person name="Vandepoele K."/>
            <person name="Beszteri B."/>
            <person name="Gruber A."/>
            <person name="Heijde M."/>
            <person name="Katinka M."/>
            <person name="Mock T."/>
            <person name="Valentin K."/>
            <person name="Verret F."/>
            <person name="Berges J.A."/>
            <person name="Brownlee C."/>
            <person name="Cadoret J.P."/>
            <person name="Chiovitti A."/>
            <person name="Choi C.J."/>
            <person name="Coesel S."/>
            <person name="De Martino A."/>
            <person name="Detter J.C."/>
            <person name="Durkin C."/>
            <person name="Falciatore A."/>
            <person name="Fournet J."/>
            <person name="Haruta M."/>
            <person name="Huysman M.J."/>
            <person name="Jenkins B.D."/>
            <person name="Jiroutova K."/>
            <person name="Jorgensen R.E."/>
            <person name="Joubert Y."/>
            <person name="Kaplan A."/>
            <person name="Kroger N."/>
            <person name="Kroth P.G."/>
            <person name="La Roche J."/>
            <person name="Lindquist E."/>
            <person name="Lommer M."/>
            <person name="Martin-Jezequel V."/>
            <person name="Lopez P.J."/>
            <person name="Lucas S."/>
            <person name="Mangogna M."/>
            <person name="McGinnis K."/>
            <person name="Medlin L.K."/>
            <person name="Montsant A."/>
            <person name="Oudot-Le Secq M.P."/>
            <person name="Napoli C."/>
            <person name="Obornik M."/>
            <person name="Parker M.S."/>
            <person name="Petit J.L."/>
            <person name="Porcel B.M."/>
            <person name="Poulsen N."/>
            <person name="Robison M."/>
            <person name="Rychlewski L."/>
            <person name="Rynearson T.A."/>
            <person name="Schmutz J."/>
            <person name="Shapiro H."/>
            <person name="Siaut M."/>
            <person name="Stanley M."/>
            <person name="Sussman M.R."/>
            <person name="Taylor A.R."/>
            <person name="Vardi A."/>
            <person name="von Dassow P."/>
            <person name="Vyverman W."/>
            <person name="Willis A."/>
            <person name="Wyrwicz L.S."/>
            <person name="Rokhsar D.S."/>
            <person name="Weissenbach J."/>
            <person name="Armbrust E.V."/>
            <person name="Green B.R."/>
            <person name="Van de Peer Y."/>
            <person name="Grigoriev I.V."/>
        </authorList>
    </citation>
    <scope>NUCLEOTIDE SEQUENCE [LARGE SCALE GENOMIC DNA]</scope>
    <source>
        <strain evidence="2 3">CCMP1335</strain>
    </source>
</reference>
<dbReference type="PANTHER" id="PTHR43968:SF14">
    <property type="entry name" value="GLUTATHIONE S-TRANSFERASE"/>
    <property type="match status" value="1"/>
</dbReference>
<dbReference type="KEGG" id="tps:THAPSDRAFT_3149"/>
<proteinExistence type="predicted"/>
<dbReference type="Pfam" id="PF13409">
    <property type="entry name" value="GST_N_2"/>
    <property type="match status" value="1"/>
</dbReference>
<sequence>MLFPSSILLAFTPTWQDLEAALVSSHKHIPPITIDSALDPSKPKYSSSRPTLFRERHGWCPYSERVWLALEALNVEYDTIRIDNTGPGSKPLYFSGQTPQMRWSDGRIQGESMDLVRQVDKLYGSDCLYPTSIENFVSTQSDMFRMIFPPRSRPSSRAAFLFGWSGEPLWKREFENVLEKTDELLGESRNGPFFCGVNFTAADIAWVPFLERYSAQLPCLHDGLNPRDAAQYPHLNKWFHAMETTVPAFACRVRGCASSWRKVLSMAGYGNSGVPFDVAGRMNDIWLEESKPQSEDERIRDQKLWEEYTATRPHLAQTPSAEAGSVLVKNRNLIVKDTLKRVDLLKDMNMPLDEKGLDEAMRALAAILIFGKKEDGKYNELEAASDEAFNINECVYQEIWVP</sequence>
<dbReference type="InterPro" id="IPR036249">
    <property type="entry name" value="Thioredoxin-like_sf"/>
</dbReference>
<evidence type="ECO:0000259" key="1">
    <source>
        <dbReference type="PROSITE" id="PS50405"/>
    </source>
</evidence>
<dbReference type="Pfam" id="PF13410">
    <property type="entry name" value="GST_C_2"/>
    <property type="match status" value="1"/>
</dbReference>
<keyword evidence="3" id="KW-1185">Reference proteome</keyword>
<evidence type="ECO:0000313" key="3">
    <source>
        <dbReference type="Proteomes" id="UP000001449"/>
    </source>
</evidence>
<evidence type="ECO:0000313" key="2">
    <source>
        <dbReference type="EMBL" id="EED93616.1"/>
    </source>
</evidence>
<dbReference type="Proteomes" id="UP000001449">
    <property type="component" value="Chromosome 3"/>
</dbReference>
<dbReference type="RefSeq" id="XP_002288180.1">
    <property type="nucleotide sequence ID" value="XM_002288144.1"/>
</dbReference>
<dbReference type="Gene3D" id="1.20.1050.10">
    <property type="match status" value="1"/>
</dbReference>
<dbReference type="EMBL" id="CM000640">
    <property type="protein sequence ID" value="EED93616.1"/>
    <property type="molecule type" value="Genomic_DNA"/>
</dbReference>
<dbReference type="InParanoid" id="B8BWY6"/>